<dbReference type="InterPro" id="IPR000477">
    <property type="entry name" value="RT_dom"/>
</dbReference>
<dbReference type="PANTHER" id="PTHR33116">
    <property type="entry name" value="REVERSE TRANSCRIPTASE ZINC-BINDING DOMAIN-CONTAINING PROTEIN-RELATED-RELATED"/>
    <property type="match status" value="1"/>
</dbReference>
<evidence type="ECO:0000313" key="2">
    <source>
        <dbReference type="EnsemblPlants" id="TuG1812G0600003581.01.T01.cds280327"/>
    </source>
</evidence>
<sequence length="154" mass="17175">MRKILHNGTVCVKLNNTMGPYFQSYKGVRQGDPISPFLFNIAAECLCKMVLQAQKNNLFVGLAADLVENGVAILQYADDTVLCIEHDPDKAVNLKLLLYMFELMSGLKINYQKSEILCVGGDDNILQTYADIFNCQIGHFPMKYLGVPVSYSSI</sequence>
<dbReference type="EnsemblPlants" id="TuG1812G0600003581.01.T01">
    <property type="protein sequence ID" value="TuG1812G0600003581.01.T01.cds280327"/>
    <property type="gene ID" value="TuG1812G0600003581.01"/>
</dbReference>
<dbReference type="InterPro" id="IPR043502">
    <property type="entry name" value="DNA/RNA_pol_sf"/>
</dbReference>
<dbReference type="PROSITE" id="PS50878">
    <property type="entry name" value="RT_POL"/>
    <property type="match status" value="1"/>
</dbReference>
<reference evidence="3" key="1">
    <citation type="journal article" date="2013" name="Nature">
        <title>Draft genome of the wheat A-genome progenitor Triticum urartu.</title>
        <authorList>
            <person name="Ling H.Q."/>
            <person name="Zhao S."/>
            <person name="Liu D."/>
            <person name="Wang J."/>
            <person name="Sun H."/>
            <person name="Zhang C."/>
            <person name="Fan H."/>
            <person name="Li D."/>
            <person name="Dong L."/>
            <person name="Tao Y."/>
            <person name="Gao C."/>
            <person name="Wu H."/>
            <person name="Li Y."/>
            <person name="Cui Y."/>
            <person name="Guo X."/>
            <person name="Zheng S."/>
            <person name="Wang B."/>
            <person name="Yu K."/>
            <person name="Liang Q."/>
            <person name="Yang W."/>
            <person name="Lou X."/>
            <person name="Chen J."/>
            <person name="Feng M."/>
            <person name="Jian J."/>
            <person name="Zhang X."/>
            <person name="Luo G."/>
            <person name="Jiang Y."/>
            <person name="Liu J."/>
            <person name="Wang Z."/>
            <person name="Sha Y."/>
            <person name="Zhang B."/>
            <person name="Wu H."/>
            <person name="Tang D."/>
            <person name="Shen Q."/>
            <person name="Xue P."/>
            <person name="Zou S."/>
            <person name="Wang X."/>
            <person name="Liu X."/>
            <person name="Wang F."/>
            <person name="Yang Y."/>
            <person name="An X."/>
            <person name="Dong Z."/>
            <person name="Zhang K."/>
            <person name="Zhang X."/>
            <person name="Luo M.C."/>
            <person name="Dvorak J."/>
            <person name="Tong Y."/>
            <person name="Wang J."/>
            <person name="Yang H."/>
            <person name="Li Z."/>
            <person name="Wang D."/>
            <person name="Zhang A."/>
            <person name="Wang J."/>
        </authorList>
    </citation>
    <scope>NUCLEOTIDE SEQUENCE</scope>
    <source>
        <strain evidence="3">cv. G1812</strain>
    </source>
</reference>
<proteinExistence type="predicted"/>
<dbReference type="PANTHER" id="PTHR33116:SF87">
    <property type="entry name" value="OS01G0158850 PROTEIN"/>
    <property type="match status" value="1"/>
</dbReference>
<organism evidence="2 3">
    <name type="scientific">Triticum urartu</name>
    <name type="common">Red wild einkorn</name>
    <name type="synonym">Crithodium urartu</name>
    <dbReference type="NCBI Taxonomy" id="4572"/>
    <lineage>
        <taxon>Eukaryota</taxon>
        <taxon>Viridiplantae</taxon>
        <taxon>Streptophyta</taxon>
        <taxon>Embryophyta</taxon>
        <taxon>Tracheophyta</taxon>
        <taxon>Spermatophyta</taxon>
        <taxon>Magnoliopsida</taxon>
        <taxon>Liliopsida</taxon>
        <taxon>Poales</taxon>
        <taxon>Poaceae</taxon>
        <taxon>BOP clade</taxon>
        <taxon>Pooideae</taxon>
        <taxon>Triticodae</taxon>
        <taxon>Triticeae</taxon>
        <taxon>Triticinae</taxon>
        <taxon>Triticum</taxon>
    </lineage>
</organism>
<protein>
    <recommendedName>
        <fullName evidence="1">Reverse transcriptase domain-containing protein</fullName>
    </recommendedName>
</protein>
<feature type="domain" description="Reverse transcriptase" evidence="1">
    <location>
        <begin position="1"/>
        <end position="149"/>
    </location>
</feature>
<evidence type="ECO:0000259" key="1">
    <source>
        <dbReference type="PROSITE" id="PS50878"/>
    </source>
</evidence>
<dbReference type="AlphaFoldDB" id="A0A8R7UYU9"/>
<keyword evidence="3" id="KW-1185">Reference proteome</keyword>
<name>A0A8R7UYU9_TRIUA</name>
<evidence type="ECO:0000313" key="3">
    <source>
        <dbReference type="Proteomes" id="UP000015106"/>
    </source>
</evidence>
<dbReference type="Proteomes" id="UP000015106">
    <property type="component" value="Chromosome 6"/>
</dbReference>
<dbReference type="SUPFAM" id="SSF56672">
    <property type="entry name" value="DNA/RNA polymerases"/>
    <property type="match status" value="1"/>
</dbReference>
<reference evidence="2" key="2">
    <citation type="submission" date="2018-03" db="EMBL/GenBank/DDBJ databases">
        <title>The Triticum urartu genome reveals the dynamic nature of wheat genome evolution.</title>
        <authorList>
            <person name="Ling H."/>
            <person name="Ma B."/>
            <person name="Shi X."/>
            <person name="Liu H."/>
            <person name="Dong L."/>
            <person name="Sun H."/>
            <person name="Cao Y."/>
            <person name="Gao Q."/>
            <person name="Zheng S."/>
            <person name="Li Y."/>
            <person name="Yu Y."/>
            <person name="Du H."/>
            <person name="Qi M."/>
            <person name="Li Y."/>
            <person name="Yu H."/>
            <person name="Cui Y."/>
            <person name="Wang N."/>
            <person name="Chen C."/>
            <person name="Wu H."/>
            <person name="Zhao Y."/>
            <person name="Zhang J."/>
            <person name="Li Y."/>
            <person name="Zhou W."/>
            <person name="Zhang B."/>
            <person name="Hu W."/>
            <person name="Eijk M."/>
            <person name="Tang J."/>
            <person name="Witsenboer H."/>
            <person name="Zhao S."/>
            <person name="Li Z."/>
            <person name="Zhang A."/>
            <person name="Wang D."/>
            <person name="Liang C."/>
        </authorList>
    </citation>
    <scope>NUCLEOTIDE SEQUENCE [LARGE SCALE GENOMIC DNA]</scope>
    <source>
        <strain evidence="2">cv. G1812</strain>
    </source>
</reference>
<accession>A0A8R7UYU9</accession>
<dbReference type="Pfam" id="PF00078">
    <property type="entry name" value="RVT_1"/>
    <property type="match status" value="1"/>
</dbReference>
<dbReference type="Gramene" id="TuG1812G0600003581.01.T01">
    <property type="protein sequence ID" value="TuG1812G0600003581.01.T01.cds280327"/>
    <property type="gene ID" value="TuG1812G0600003581.01"/>
</dbReference>
<reference evidence="2" key="3">
    <citation type="submission" date="2022-06" db="UniProtKB">
        <authorList>
            <consortium name="EnsemblPlants"/>
        </authorList>
    </citation>
    <scope>IDENTIFICATION</scope>
</reference>